<evidence type="ECO:0000256" key="4">
    <source>
        <dbReference type="PROSITE-ProRule" id="PRU00335"/>
    </source>
</evidence>
<feature type="domain" description="HTH tetR-type" evidence="5">
    <location>
        <begin position="6"/>
        <end position="66"/>
    </location>
</feature>
<dbReference type="PROSITE" id="PS01081">
    <property type="entry name" value="HTH_TETR_1"/>
    <property type="match status" value="1"/>
</dbReference>
<dbReference type="PANTHER" id="PTHR47506">
    <property type="entry name" value="TRANSCRIPTIONAL REGULATORY PROTEIN"/>
    <property type="match status" value="1"/>
</dbReference>
<dbReference type="InterPro" id="IPR009057">
    <property type="entry name" value="Homeodomain-like_sf"/>
</dbReference>
<proteinExistence type="predicted"/>
<dbReference type="InterPro" id="IPR036271">
    <property type="entry name" value="Tet_transcr_reg_TetR-rel_C_sf"/>
</dbReference>
<keyword evidence="3" id="KW-0804">Transcription</keyword>
<evidence type="ECO:0000259" key="5">
    <source>
        <dbReference type="PROSITE" id="PS50977"/>
    </source>
</evidence>
<sequence length="204" mass="22034">MISKGERTRRRIVEKAAGVFNTKGYFGSSMNDLVREVGLEKGGIYNHFASKEELALEAFDYAAGTMRERFRVALEGKEGALERLFAVVDVLGGLAEDPPVAGGCPILNTAVESDDAHLELKGRAREAMSGWLRLIGGTVKEGVRTGELWPGTDPRKTASVVVATLEGAVMLSRLYDDPAYMKSSVDHLKQHLGSLARGPERSGA</sequence>
<protein>
    <submittedName>
        <fullName evidence="6">Transcriptional regulator, AcrR family</fullName>
    </submittedName>
</protein>
<dbReference type="EMBL" id="CADCVB010000079">
    <property type="protein sequence ID" value="CAA9420868.1"/>
    <property type="molecule type" value="Genomic_DNA"/>
</dbReference>
<dbReference type="PANTHER" id="PTHR47506:SF3">
    <property type="entry name" value="HTH-TYPE TRANSCRIPTIONAL REGULATOR LMRA"/>
    <property type="match status" value="1"/>
</dbReference>
<feature type="DNA-binding region" description="H-T-H motif" evidence="4">
    <location>
        <begin position="29"/>
        <end position="48"/>
    </location>
</feature>
<name>A0A6J4PMS9_9ACTN</name>
<dbReference type="Gene3D" id="1.10.357.10">
    <property type="entry name" value="Tetracycline Repressor, domain 2"/>
    <property type="match status" value="1"/>
</dbReference>
<dbReference type="PROSITE" id="PS50977">
    <property type="entry name" value="HTH_TETR_2"/>
    <property type="match status" value="1"/>
</dbReference>
<evidence type="ECO:0000313" key="6">
    <source>
        <dbReference type="EMBL" id="CAA9420868.1"/>
    </source>
</evidence>
<dbReference type="GO" id="GO:0003677">
    <property type="term" value="F:DNA binding"/>
    <property type="evidence" value="ECO:0007669"/>
    <property type="project" value="UniProtKB-UniRule"/>
</dbReference>
<reference evidence="6" key="1">
    <citation type="submission" date="2020-02" db="EMBL/GenBank/DDBJ databases">
        <authorList>
            <person name="Meier V. D."/>
        </authorList>
    </citation>
    <scope>NUCLEOTIDE SEQUENCE</scope>
    <source>
        <strain evidence="6">AVDCRST_MAG78</strain>
    </source>
</reference>
<evidence type="ECO:0000256" key="2">
    <source>
        <dbReference type="ARBA" id="ARBA00023125"/>
    </source>
</evidence>
<keyword evidence="2 4" id="KW-0238">DNA-binding</keyword>
<dbReference type="AlphaFoldDB" id="A0A6J4PMS9"/>
<keyword evidence="1" id="KW-0805">Transcription regulation</keyword>
<evidence type="ECO:0000256" key="1">
    <source>
        <dbReference type="ARBA" id="ARBA00023015"/>
    </source>
</evidence>
<dbReference type="Pfam" id="PF16925">
    <property type="entry name" value="TetR_C_13"/>
    <property type="match status" value="1"/>
</dbReference>
<dbReference type="Pfam" id="PF00440">
    <property type="entry name" value="TetR_N"/>
    <property type="match status" value="1"/>
</dbReference>
<accession>A0A6J4PMS9</accession>
<dbReference type="InterPro" id="IPR011075">
    <property type="entry name" value="TetR_C"/>
</dbReference>
<organism evidence="6">
    <name type="scientific">uncultured Rubrobacteraceae bacterium</name>
    <dbReference type="NCBI Taxonomy" id="349277"/>
    <lineage>
        <taxon>Bacteria</taxon>
        <taxon>Bacillati</taxon>
        <taxon>Actinomycetota</taxon>
        <taxon>Rubrobacteria</taxon>
        <taxon>Rubrobacterales</taxon>
        <taxon>Rubrobacteraceae</taxon>
        <taxon>environmental samples</taxon>
    </lineage>
</organism>
<dbReference type="SUPFAM" id="SSF46689">
    <property type="entry name" value="Homeodomain-like"/>
    <property type="match status" value="1"/>
</dbReference>
<dbReference type="SUPFAM" id="SSF48498">
    <property type="entry name" value="Tetracyclin repressor-like, C-terminal domain"/>
    <property type="match status" value="1"/>
</dbReference>
<gene>
    <name evidence="6" type="ORF">AVDCRST_MAG78-1042</name>
</gene>
<dbReference type="InterPro" id="IPR001647">
    <property type="entry name" value="HTH_TetR"/>
</dbReference>
<evidence type="ECO:0000256" key="3">
    <source>
        <dbReference type="ARBA" id="ARBA00023163"/>
    </source>
</evidence>
<dbReference type="PRINTS" id="PR00455">
    <property type="entry name" value="HTHTETR"/>
</dbReference>
<dbReference type="InterPro" id="IPR023772">
    <property type="entry name" value="DNA-bd_HTH_TetR-type_CS"/>
</dbReference>